<keyword evidence="2" id="KW-0560">Oxidoreductase</keyword>
<name>A0ABS8Z8V2_9PSEU</name>
<comment type="similarity">
    <text evidence="1 3">Belongs to the short-chain dehydrogenases/reductases (SDR) family.</text>
</comment>
<gene>
    <name evidence="4" type="ORF">LWC34_15850</name>
</gene>
<dbReference type="RefSeq" id="WP_233725825.1">
    <property type="nucleotide sequence ID" value="NZ_JAJVCN010000001.1"/>
</dbReference>
<sequence length="255" mass="27075">MSSILITGASQGIGRAMALKLASRGHRVIGTARNPDSLASLPIAERLQLDVTDQTSVDTAIKAAGQIDVVINNAGETMRAPLETVPVSEVARLFDLNTLGALRVAQAALPGMRERGKGHLIFMSSIQGRMVLPIIGPYGMSKWATEAMAEVLAIETGHFGVKVSVIQPGVVATDGGAKAKVYRTDDDPYGPLFDELVKTRGEVVTPEEVAAVVADTIEQENPPLRVTAGASAAKVLATRKTSPEDEVFFPYDINW</sequence>
<organism evidence="4 5">
    <name type="scientific">Kibdelosporangium philippinense</name>
    <dbReference type="NCBI Taxonomy" id="211113"/>
    <lineage>
        <taxon>Bacteria</taxon>
        <taxon>Bacillati</taxon>
        <taxon>Actinomycetota</taxon>
        <taxon>Actinomycetes</taxon>
        <taxon>Pseudonocardiales</taxon>
        <taxon>Pseudonocardiaceae</taxon>
        <taxon>Kibdelosporangium</taxon>
    </lineage>
</organism>
<protein>
    <submittedName>
        <fullName evidence="4">SDR family oxidoreductase</fullName>
    </submittedName>
</protein>
<dbReference type="SUPFAM" id="SSF51735">
    <property type="entry name" value="NAD(P)-binding Rossmann-fold domains"/>
    <property type="match status" value="1"/>
</dbReference>
<dbReference type="PRINTS" id="PR00081">
    <property type="entry name" value="GDHRDH"/>
</dbReference>
<evidence type="ECO:0000313" key="4">
    <source>
        <dbReference type="EMBL" id="MCE7004298.1"/>
    </source>
</evidence>
<evidence type="ECO:0000313" key="5">
    <source>
        <dbReference type="Proteomes" id="UP001521150"/>
    </source>
</evidence>
<dbReference type="PRINTS" id="PR00080">
    <property type="entry name" value="SDRFAMILY"/>
</dbReference>
<dbReference type="Gene3D" id="3.40.50.720">
    <property type="entry name" value="NAD(P)-binding Rossmann-like Domain"/>
    <property type="match status" value="1"/>
</dbReference>
<evidence type="ECO:0000256" key="3">
    <source>
        <dbReference type="RuleBase" id="RU000363"/>
    </source>
</evidence>
<proteinExistence type="inferred from homology"/>
<dbReference type="InterPro" id="IPR002347">
    <property type="entry name" value="SDR_fam"/>
</dbReference>
<accession>A0ABS8Z8V2</accession>
<evidence type="ECO:0000256" key="1">
    <source>
        <dbReference type="ARBA" id="ARBA00006484"/>
    </source>
</evidence>
<keyword evidence="5" id="KW-1185">Reference proteome</keyword>
<dbReference type="InterPro" id="IPR051911">
    <property type="entry name" value="SDR_oxidoreductase"/>
</dbReference>
<dbReference type="InterPro" id="IPR036291">
    <property type="entry name" value="NAD(P)-bd_dom_sf"/>
</dbReference>
<evidence type="ECO:0000256" key="2">
    <source>
        <dbReference type="ARBA" id="ARBA00023002"/>
    </source>
</evidence>
<dbReference type="CDD" id="cd05374">
    <property type="entry name" value="17beta-HSD-like_SDR_c"/>
    <property type="match status" value="1"/>
</dbReference>
<dbReference type="EMBL" id="JAJVCN010000001">
    <property type="protein sequence ID" value="MCE7004298.1"/>
    <property type="molecule type" value="Genomic_DNA"/>
</dbReference>
<dbReference type="PROSITE" id="PS00061">
    <property type="entry name" value="ADH_SHORT"/>
    <property type="match status" value="1"/>
</dbReference>
<dbReference type="Pfam" id="PF00106">
    <property type="entry name" value="adh_short"/>
    <property type="match status" value="1"/>
</dbReference>
<dbReference type="InterPro" id="IPR020904">
    <property type="entry name" value="Sc_DH/Rdtase_CS"/>
</dbReference>
<dbReference type="PANTHER" id="PTHR43976">
    <property type="entry name" value="SHORT CHAIN DEHYDROGENASE"/>
    <property type="match status" value="1"/>
</dbReference>
<dbReference type="Proteomes" id="UP001521150">
    <property type="component" value="Unassembled WGS sequence"/>
</dbReference>
<comment type="caution">
    <text evidence="4">The sequence shown here is derived from an EMBL/GenBank/DDBJ whole genome shotgun (WGS) entry which is preliminary data.</text>
</comment>
<reference evidence="4 5" key="1">
    <citation type="submission" date="2021-12" db="EMBL/GenBank/DDBJ databases">
        <title>Genome sequence of Kibdelosporangium philippinense ATCC 49844.</title>
        <authorList>
            <person name="Fedorov E.A."/>
            <person name="Omeragic M."/>
            <person name="Shalygina K.F."/>
            <person name="Maclea K.S."/>
        </authorList>
    </citation>
    <scope>NUCLEOTIDE SEQUENCE [LARGE SCALE GENOMIC DNA]</scope>
    <source>
        <strain evidence="4 5">ATCC 49844</strain>
    </source>
</reference>
<dbReference type="PANTHER" id="PTHR43976:SF16">
    <property type="entry name" value="SHORT-CHAIN DEHYDROGENASE_REDUCTASE FAMILY PROTEIN"/>
    <property type="match status" value="1"/>
</dbReference>